<reference evidence="2 3" key="1">
    <citation type="journal article" date="2021" name="Elife">
        <title>Chloroplast acquisition without the gene transfer in kleptoplastic sea slugs, Plakobranchus ocellatus.</title>
        <authorList>
            <person name="Maeda T."/>
            <person name="Takahashi S."/>
            <person name="Yoshida T."/>
            <person name="Shimamura S."/>
            <person name="Takaki Y."/>
            <person name="Nagai Y."/>
            <person name="Toyoda A."/>
            <person name="Suzuki Y."/>
            <person name="Arimoto A."/>
            <person name="Ishii H."/>
            <person name="Satoh N."/>
            <person name="Nishiyama T."/>
            <person name="Hasebe M."/>
            <person name="Maruyama T."/>
            <person name="Minagawa J."/>
            <person name="Obokata J."/>
            <person name="Shigenobu S."/>
        </authorList>
    </citation>
    <scope>NUCLEOTIDE SEQUENCE [LARGE SCALE GENOMIC DNA]</scope>
</reference>
<feature type="compositionally biased region" description="Acidic residues" evidence="1">
    <location>
        <begin position="51"/>
        <end position="62"/>
    </location>
</feature>
<gene>
    <name evidence="2" type="ORF">ElyMa_006931100</name>
</gene>
<feature type="compositionally biased region" description="Polar residues" evidence="1">
    <location>
        <begin position="85"/>
        <end position="98"/>
    </location>
</feature>
<evidence type="ECO:0000313" key="3">
    <source>
        <dbReference type="Proteomes" id="UP000762676"/>
    </source>
</evidence>
<evidence type="ECO:0000313" key="2">
    <source>
        <dbReference type="EMBL" id="GFS21692.1"/>
    </source>
</evidence>
<feature type="compositionally biased region" description="Polar residues" evidence="1">
    <location>
        <begin position="1"/>
        <end position="11"/>
    </location>
</feature>
<sequence length="156" mass="17349">MNISFSEQTAETFEYPNEESALKAYLEEHPNDTEDDDVLFMDTSGGSFGESSDDKDDDDENNSSEKDALPTTPRGGGGGDEELLKSNTSLSSSGNLQSYRGRYQEDFVWPAHPEPEPVKQPIVEPEPEDPDSMMLRPAEEEDMNTWSTSDVADILF</sequence>
<proteinExistence type="predicted"/>
<accession>A0AAV4JFY3</accession>
<evidence type="ECO:0000256" key="1">
    <source>
        <dbReference type="SAM" id="MobiDB-lite"/>
    </source>
</evidence>
<protein>
    <submittedName>
        <fullName evidence="2">Uncharacterized protein</fullName>
    </submittedName>
</protein>
<name>A0AAV4JFY3_9GAST</name>
<dbReference type="EMBL" id="BMAT01013868">
    <property type="protein sequence ID" value="GFS21692.1"/>
    <property type="molecule type" value="Genomic_DNA"/>
</dbReference>
<keyword evidence="3" id="KW-1185">Reference proteome</keyword>
<dbReference type="AlphaFoldDB" id="A0AAV4JFY3"/>
<feature type="region of interest" description="Disordered" evidence="1">
    <location>
        <begin position="1"/>
        <end position="152"/>
    </location>
</feature>
<dbReference type="Proteomes" id="UP000762676">
    <property type="component" value="Unassembled WGS sequence"/>
</dbReference>
<organism evidence="2 3">
    <name type="scientific">Elysia marginata</name>
    <dbReference type="NCBI Taxonomy" id="1093978"/>
    <lineage>
        <taxon>Eukaryota</taxon>
        <taxon>Metazoa</taxon>
        <taxon>Spiralia</taxon>
        <taxon>Lophotrochozoa</taxon>
        <taxon>Mollusca</taxon>
        <taxon>Gastropoda</taxon>
        <taxon>Heterobranchia</taxon>
        <taxon>Euthyneura</taxon>
        <taxon>Panpulmonata</taxon>
        <taxon>Sacoglossa</taxon>
        <taxon>Placobranchoidea</taxon>
        <taxon>Plakobranchidae</taxon>
        <taxon>Elysia</taxon>
    </lineage>
</organism>
<comment type="caution">
    <text evidence="2">The sequence shown here is derived from an EMBL/GenBank/DDBJ whole genome shotgun (WGS) entry which is preliminary data.</text>
</comment>